<dbReference type="CDD" id="cd03801">
    <property type="entry name" value="GT4_PimA-like"/>
    <property type="match status" value="1"/>
</dbReference>
<sequence>MNKNILFISPTGTLDNGAEISITNLMNYLVSRGHNVYNVFPNVDLMKQKEYIEFCTANNIKYFSLDILKWWWSDAPGGMPGTQGQLDVMYKKNIHEIRRIISDNKIDLVITNTVNMFQGAVAASCENIPHIWLIHEFPFGEFGYYREKIPFIDAFSSEVFAVSGALTKDLQDRLLNRKVKSFSPFTEITESELIDAQDHRIVCVGRLTERKNQLELLKAYAQLENNEQKELVFIGGWDEKYKNKCDKFIEENQLDRIRLVGNVENPWSLLTNKDICVLPAAMETFGLVYVEAVLNNVPVIFSDNPGHLSAFQLSHAGKLYRLNNITELKEGISYLLSHFDYEKSCAIKSAEKMHEKYQIGNVYQDLVDSIESNNIVSNQSLQSIASLFENSNPSEMKHISNVYYRKFLRLKNWFNRIK</sequence>
<accession>A0A9D1UY00</accession>
<organism evidence="3 4">
    <name type="scientific">Candidatus Ligilactobacillus excrementigallinarum</name>
    <dbReference type="NCBI Taxonomy" id="2838641"/>
    <lineage>
        <taxon>Bacteria</taxon>
        <taxon>Bacillati</taxon>
        <taxon>Bacillota</taxon>
        <taxon>Bacilli</taxon>
        <taxon>Lactobacillales</taxon>
        <taxon>Lactobacillaceae</taxon>
        <taxon>Ligilactobacillus</taxon>
    </lineage>
</organism>
<name>A0A9D1UY00_9LACO</name>
<feature type="domain" description="Glycosyltransferase subfamily 4-like N-terminal" evidence="2">
    <location>
        <begin position="16"/>
        <end position="173"/>
    </location>
</feature>
<dbReference type="Pfam" id="PF00534">
    <property type="entry name" value="Glycos_transf_1"/>
    <property type="match status" value="1"/>
</dbReference>
<dbReference type="AlphaFoldDB" id="A0A9D1UY00"/>
<evidence type="ECO:0000259" key="1">
    <source>
        <dbReference type="Pfam" id="PF00534"/>
    </source>
</evidence>
<dbReference type="PANTHER" id="PTHR45947">
    <property type="entry name" value="SULFOQUINOVOSYL TRANSFERASE SQD2"/>
    <property type="match status" value="1"/>
</dbReference>
<dbReference type="Proteomes" id="UP000823963">
    <property type="component" value="Unassembled WGS sequence"/>
</dbReference>
<dbReference type="InterPro" id="IPR050194">
    <property type="entry name" value="Glycosyltransferase_grp1"/>
</dbReference>
<evidence type="ECO:0000313" key="3">
    <source>
        <dbReference type="EMBL" id="HIX02488.1"/>
    </source>
</evidence>
<dbReference type="GO" id="GO:0016757">
    <property type="term" value="F:glycosyltransferase activity"/>
    <property type="evidence" value="ECO:0007669"/>
    <property type="project" value="InterPro"/>
</dbReference>
<feature type="domain" description="Glycosyl transferase family 1" evidence="1">
    <location>
        <begin position="186"/>
        <end position="343"/>
    </location>
</feature>
<evidence type="ECO:0000313" key="4">
    <source>
        <dbReference type="Proteomes" id="UP000823963"/>
    </source>
</evidence>
<proteinExistence type="predicted"/>
<dbReference type="EMBL" id="DXFP01000067">
    <property type="protein sequence ID" value="HIX02488.1"/>
    <property type="molecule type" value="Genomic_DNA"/>
</dbReference>
<reference evidence="3" key="1">
    <citation type="journal article" date="2021" name="PeerJ">
        <title>Extensive microbial diversity within the chicken gut microbiome revealed by metagenomics and culture.</title>
        <authorList>
            <person name="Gilroy R."/>
            <person name="Ravi A."/>
            <person name="Getino M."/>
            <person name="Pursley I."/>
            <person name="Horton D.L."/>
            <person name="Alikhan N.F."/>
            <person name="Baker D."/>
            <person name="Gharbi K."/>
            <person name="Hall N."/>
            <person name="Watson M."/>
            <person name="Adriaenssens E.M."/>
            <person name="Foster-Nyarko E."/>
            <person name="Jarju S."/>
            <person name="Secka A."/>
            <person name="Antonio M."/>
            <person name="Oren A."/>
            <person name="Chaudhuri R.R."/>
            <person name="La Ragione R."/>
            <person name="Hildebrand F."/>
            <person name="Pallen M.J."/>
        </authorList>
    </citation>
    <scope>NUCLEOTIDE SEQUENCE</scope>
    <source>
        <strain evidence="3">6627</strain>
    </source>
</reference>
<dbReference type="SUPFAM" id="SSF53756">
    <property type="entry name" value="UDP-Glycosyltransferase/glycogen phosphorylase"/>
    <property type="match status" value="1"/>
</dbReference>
<dbReference type="InterPro" id="IPR028098">
    <property type="entry name" value="Glyco_trans_4-like_N"/>
</dbReference>
<dbReference type="PANTHER" id="PTHR45947:SF3">
    <property type="entry name" value="SULFOQUINOVOSYL TRANSFERASE SQD2"/>
    <property type="match status" value="1"/>
</dbReference>
<evidence type="ECO:0000259" key="2">
    <source>
        <dbReference type="Pfam" id="PF13439"/>
    </source>
</evidence>
<dbReference type="Gene3D" id="3.40.50.2000">
    <property type="entry name" value="Glycogen Phosphorylase B"/>
    <property type="match status" value="2"/>
</dbReference>
<protein>
    <submittedName>
        <fullName evidence="3">Glycosyltransferase family 4 protein</fullName>
    </submittedName>
</protein>
<reference evidence="3" key="2">
    <citation type="submission" date="2021-04" db="EMBL/GenBank/DDBJ databases">
        <authorList>
            <person name="Gilroy R."/>
        </authorList>
    </citation>
    <scope>NUCLEOTIDE SEQUENCE</scope>
    <source>
        <strain evidence="3">6627</strain>
    </source>
</reference>
<gene>
    <name evidence="3" type="ORF">H9861_07020</name>
</gene>
<comment type="caution">
    <text evidence="3">The sequence shown here is derived from an EMBL/GenBank/DDBJ whole genome shotgun (WGS) entry which is preliminary data.</text>
</comment>
<dbReference type="Pfam" id="PF13439">
    <property type="entry name" value="Glyco_transf_4"/>
    <property type="match status" value="1"/>
</dbReference>
<dbReference type="InterPro" id="IPR001296">
    <property type="entry name" value="Glyco_trans_1"/>
</dbReference>